<comment type="caution">
    <text evidence="1">The sequence shown here is derived from an EMBL/GenBank/DDBJ whole genome shotgun (WGS) entry which is preliminary data.</text>
</comment>
<protein>
    <submittedName>
        <fullName evidence="1">Uncharacterized protein</fullName>
    </submittedName>
</protein>
<dbReference type="Proteomes" id="UP000248148">
    <property type="component" value="Unassembled WGS sequence"/>
</dbReference>
<sequence length="56" mass="6439">MNEYEYNQMLDDIAWALDDSTQDNMPSAQVIRLPPRAANDNGLEWPLLPFPDDFIA</sequence>
<reference evidence="1 2" key="1">
    <citation type="submission" date="2018-06" db="EMBL/GenBank/DDBJ databases">
        <title>Genomic Encyclopedia of Archaeal and Bacterial Type Strains, Phase II (KMG-II): from individual species to whole genera.</title>
        <authorList>
            <person name="Goeker M."/>
        </authorList>
    </citation>
    <scope>NUCLEOTIDE SEQUENCE [LARGE SCALE GENOMIC DNA]</scope>
    <source>
        <strain evidence="1 2">JCM 11668</strain>
    </source>
</reference>
<dbReference type="AlphaFoldDB" id="A0A318TNW2"/>
<accession>A0A318TNW2</accession>
<gene>
    <name evidence="1" type="ORF">BJ122_101332</name>
</gene>
<dbReference type="EMBL" id="QJTI01000001">
    <property type="protein sequence ID" value="PYF05587.1"/>
    <property type="molecule type" value="Genomic_DNA"/>
</dbReference>
<proteinExistence type="predicted"/>
<name>A0A318TNW2_9BRAD</name>
<evidence type="ECO:0000313" key="2">
    <source>
        <dbReference type="Proteomes" id="UP000248148"/>
    </source>
</evidence>
<dbReference type="RefSeq" id="WP_181418846.1">
    <property type="nucleotide sequence ID" value="NZ_QJTI01000001.1"/>
</dbReference>
<evidence type="ECO:0000313" key="1">
    <source>
        <dbReference type="EMBL" id="PYF05587.1"/>
    </source>
</evidence>
<organism evidence="1 2">
    <name type="scientific">Rhodopseudomonas faecalis</name>
    <dbReference type="NCBI Taxonomy" id="99655"/>
    <lineage>
        <taxon>Bacteria</taxon>
        <taxon>Pseudomonadati</taxon>
        <taxon>Pseudomonadota</taxon>
        <taxon>Alphaproteobacteria</taxon>
        <taxon>Hyphomicrobiales</taxon>
        <taxon>Nitrobacteraceae</taxon>
        <taxon>Rhodopseudomonas</taxon>
    </lineage>
</organism>
<keyword evidence="2" id="KW-1185">Reference proteome</keyword>